<reference evidence="1" key="1">
    <citation type="submission" date="2020-05" db="EMBL/GenBank/DDBJ databases">
        <title>Large-scale comparative analyses of tick genomes elucidate their genetic diversity and vector capacities.</title>
        <authorList>
            <person name="Jia N."/>
            <person name="Wang J."/>
            <person name="Shi W."/>
            <person name="Du L."/>
            <person name="Sun Y."/>
            <person name="Zhan W."/>
            <person name="Jiang J."/>
            <person name="Wang Q."/>
            <person name="Zhang B."/>
            <person name="Ji P."/>
            <person name="Sakyi L.B."/>
            <person name="Cui X."/>
            <person name="Yuan T."/>
            <person name="Jiang B."/>
            <person name="Yang W."/>
            <person name="Lam T.T.-Y."/>
            <person name="Chang Q."/>
            <person name="Ding S."/>
            <person name="Wang X."/>
            <person name="Zhu J."/>
            <person name="Ruan X."/>
            <person name="Zhao L."/>
            <person name="Wei J."/>
            <person name="Que T."/>
            <person name="Du C."/>
            <person name="Cheng J."/>
            <person name="Dai P."/>
            <person name="Han X."/>
            <person name="Huang E."/>
            <person name="Gao Y."/>
            <person name="Liu J."/>
            <person name="Shao H."/>
            <person name="Ye R."/>
            <person name="Li L."/>
            <person name="Wei W."/>
            <person name="Wang X."/>
            <person name="Wang C."/>
            <person name="Yang T."/>
            <person name="Huo Q."/>
            <person name="Li W."/>
            <person name="Guo W."/>
            <person name="Chen H."/>
            <person name="Zhou L."/>
            <person name="Ni X."/>
            <person name="Tian J."/>
            <person name="Zhou Y."/>
            <person name="Sheng Y."/>
            <person name="Liu T."/>
            <person name="Pan Y."/>
            <person name="Xia L."/>
            <person name="Li J."/>
            <person name="Zhao F."/>
            <person name="Cao W."/>
        </authorList>
    </citation>
    <scope>NUCLEOTIDE SEQUENCE</scope>
    <source>
        <strain evidence="1">Hyas-2018</strain>
    </source>
</reference>
<gene>
    <name evidence="1" type="ORF">HPB50_019462</name>
</gene>
<proteinExistence type="predicted"/>
<evidence type="ECO:0000313" key="2">
    <source>
        <dbReference type="Proteomes" id="UP000821845"/>
    </source>
</evidence>
<accession>A0ACB7T706</accession>
<dbReference type="EMBL" id="CM023490">
    <property type="protein sequence ID" value="KAH6943322.1"/>
    <property type="molecule type" value="Genomic_DNA"/>
</dbReference>
<organism evidence="1 2">
    <name type="scientific">Hyalomma asiaticum</name>
    <name type="common">Tick</name>
    <dbReference type="NCBI Taxonomy" id="266040"/>
    <lineage>
        <taxon>Eukaryota</taxon>
        <taxon>Metazoa</taxon>
        <taxon>Ecdysozoa</taxon>
        <taxon>Arthropoda</taxon>
        <taxon>Chelicerata</taxon>
        <taxon>Arachnida</taxon>
        <taxon>Acari</taxon>
        <taxon>Parasitiformes</taxon>
        <taxon>Ixodida</taxon>
        <taxon>Ixodoidea</taxon>
        <taxon>Ixodidae</taxon>
        <taxon>Hyalomminae</taxon>
        <taxon>Hyalomma</taxon>
    </lineage>
</organism>
<evidence type="ECO:0000313" key="1">
    <source>
        <dbReference type="EMBL" id="KAH6943322.1"/>
    </source>
</evidence>
<sequence>MSWKPTIAAARIAVELRDLQIEPLQNVSAGLAETGDIYNWIALIIGPENTPYEGGLFKMKIEIGENYPFVPPRVTMVTPVYHPNFVADFPLCLDVLQRDWSPAMTVTDVLLSVVSLMGQPDLTKPSVTTIARLYSEDIELYNATARLWTRTYANE</sequence>
<comment type="caution">
    <text evidence="1">The sequence shown here is derived from an EMBL/GenBank/DDBJ whole genome shotgun (WGS) entry which is preliminary data.</text>
</comment>
<protein>
    <submittedName>
        <fullName evidence="1">Uncharacterized protein</fullName>
    </submittedName>
</protein>
<dbReference type="Proteomes" id="UP000821845">
    <property type="component" value="Chromosome 10"/>
</dbReference>
<keyword evidence="2" id="KW-1185">Reference proteome</keyword>
<name>A0ACB7T706_HYAAI</name>